<evidence type="ECO:0000313" key="2">
    <source>
        <dbReference type="Proteomes" id="UP001057402"/>
    </source>
</evidence>
<gene>
    <name evidence="1" type="ORF">MLD38_034254</name>
</gene>
<dbReference type="Proteomes" id="UP001057402">
    <property type="component" value="Chromosome 10"/>
</dbReference>
<reference evidence="2" key="1">
    <citation type="journal article" date="2023" name="Front. Plant Sci.">
        <title>Chromosomal-level genome assembly of Melastoma candidum provides insights into trichome evolution.</title>
        <authorList>
            <person name="Zhong Y."/>
            <person name="Wu W."/>
            <person name="Sun C."/>
            <person name="Zou P."/>
            <person name="Liu Y."/>
            <person name="Dai S."/>
            <person name="Zhou R."/>
        </authorList>
    </citation>
    <scope>NUCLEOTIDE SEQUENCE [LARGE SCALE GENOMIC DNA]</scope>
</reference>
<comment type="caution">
    <text evidence="1">The sequence shown here is derived from an EMBL/GenBank/DDBJ whole genome shotgun (WGS) entry which is preliminary data.</text>
</comment>
<proteinExistence type="predicted"/>
<organism evidence="1 2">
    <name type="scientific">Melastoma candidum</name>
    <dbReference type="NCBI Taxonomy" id="119954"/>
    <lineage>
        <taxon>Eukaryota</taxon>
        <taxon>Viridiplantae</taxon>
        <taxon>Streptophyta</taxon>
        <taxon>Embryophyta</taxon>
        <taxon>Tracheophyta</taxon>
        <taxon>Spermatophyta</taxon>
        <taxon>Magnoliopsida</taxon>
        <taxon>eudicotyledons</taxon>
        <taxon>Gunneridae</taxon>
        <taxon>Pentapetalae</taxon>
        <taxon>rosids</taxon>
        <taxon>malvids</taxon>
        <taxon>Myrtales</taxon>
        <taxon>Melastomataceae</taxon>
        <taxon>Melastomatoideae</taxon>
        <taxon>Melastomateae</taxon>
        <taxon>Melastoma</taxon>
    </lineage>
</organism>
<sequence>MTAAAPGGRSAGPTVTDQEITIALHSILREEANPNPNSGPTVTTFNDVFRQLQSKLGVDLFHKLDFIRSQIQLLLRFPAAQPRPPPQAHPSVHVPPTKDHFVFHSPHAYPPHHLSNFHPSPSAFHTFPLPVGHHHNAQVQFQSQAQAQAHPQLYPVASRAEPPPKESAPVKPKRKAATGGLSKLCRVSPELQAIVGQPAMPRTEIVRQLWAYIRKNNLQDPSNKRKIICNEELRLVFETDSTDMFKMNKLLAKHIGRLEPTEESEAKKLKVEAEPEPEVKSSIEPSPVKISEALSQFFGVNETEMLEPEITERLSQYINLKQLQDSENSSLIRCDAKLQEILGRESILAQEIPDVLADRNHIRR</sequence>
<protein>
    <submittedName>
        <fullName evidence="1">Uncharacterized protein</fullName>
    </submittedName>
</protein>
<dbReference type="EMBL" id="CM042889">
    <property type="protein sequence ID" value="KAI4320809.1"/>
    <property type="molecule type" value="Genomic_DNA"/>
</dbReference>
<accession>A0ACB9MBP6</accession>
<name>A0ACB9MBP6_9MYRT</name>
<evidence type="ECO:0000313" key="1">
    <source>
        <dbReference type="EMBL" id="KAI4320809.1"/>
    </source>
</evidence>
<keyword evidence="2" id="KW-1185">Reference proteome</keyword>